<evidence type="ECO:0000256" key="2">
    <source>
        <dbReference type="ARBA" id="ARBA00022448"/>
    </source>
</evidence>
<dbReference type="SUPFAM" id="SSF54292">
    <property type="entry name" value="2Fe-2S ferredoxin-like"/>
    <property type="match status" value="1"/>
</dbReference>
<dbReference type="GO" id="GO:0009055">
    <property type="term" value="F:electron transfer activity"/>
    <property type="evidence" value="ECO:0007669"/>
    <property type="project" value="InterPro"/>
</dbReference>
<comment type="similarity">
    <text evidence="1 8">Belongs to the 2Fe2S plant-type ferredoxin family.</text>
</comment>
<dbReference type="InterPro" id="IPR001041">
    <property type="entry name" value="2Fe-2S_ferredoxin-type"/>
</dbReference>
<dbReference type="PROSITE" id="PS51085">
    <property type="entry name" value="2FE2S_FER_2"/>
    <property type="match status" value="1"/>
</dbReference>
<protein>
    <recommendedName>
        <fullName evidence="8">Ferredoxin</fullName>
    </recommendedName>
</protein>
<keyword evidence="6 8" id="KW-0408">Iron</keyword>
<dbReference type="GO" id="GO:0051537">
    <property type="term" value="F:2 iron, 2 sulfur cluster binding"/>
    <property type="evidence" value="ECO:0007669"/>
    <property type="project" value="UniProtKB-KW"/>
</dbReference>
<organism evidence="10 11">
    <name type="scientific">Chloropicon primus</name>
    <dbReference type="NCBI Taxonomy" id="1764295"/>
    <lineage>
        <taxon>Eukaryota</taxon>
        <taxon>Viridiplantae</taxon>
        <taxon>Chlorophyta</taxon>
        <taxon>Chloropicophyceae</taxon>
        <taxon>Chloropicales</taxon>
        <taxon>Chloropicaceae</taxon>
        <taxon>Chloropicon</taxon>
    </lineage>
</organism>
<evidence type="ECO:0000259" key="9">
    <source>
        <dbReference type="PROSITE" id="PS51085"/>
    </source>
</evidence>
<keyword evidence="8" id="KW-0150">Chloroplast</keyword>
<keyword evidence="5 8" id="KW-0249">Electron transport</keyword>
<dbReference type="NCBIfam" id="TIGR02008">
    <property type="entry name" value="fdx_plant"/>
    <property type="match status" value="1"/>
</dbReference>
<keyword evidence="8" id="KW-0934">Plastid</keyword>
<dbReference type="InterPro" id="IPR006058">
    <property type="entry name" value="2Fe2S_fd_BS"/>
</dbReference>
<evidence type="ECO:0000256" key="1">
    <source>
        <dbReference type="ARBA" id="ARBA00007874"/>
    </source>
</evidence>
<dbReference type="AlphaFoldDB" id="A0A5B8MYR2"/>
<dbReference type="InterPro" id="IPR012675">
    <property type="entry name" value="Beta-grasp_dom_sf"/>
</dbReference>
<dbReference type="PANTHER" id="PTHR43112:SF3">
    <property type="entry name" value="FERREDOXIN-2, CHLOROPLASTIC"/>
    <property type="match status" value="1"/>
</dbReference>
<dbReference type="GO" id="GO:0046872">
    <property type="term" value="F:metal ion binding"/>
    <property type="evidence" value="ECO:0007669"/>
    <property type="project" value="UniProtKB-KW"/>
</dbReference>
<dbReference type="GO" id="GO:0009507">
    <property type="term" value="C:chloroplast"/>
    <property type="evidence" value="ECO:0007669"/>
    <property type="project" value="UniProtKB-SubCell"/>
</dbReference>
<evidence type="ECO:0000256" key="4">
    <source>
        <dbReference type="ARBA" id="ARBA00022723"/>
    </source>
</evidence>
<evidence type="ECO:0000256" key="5">
    <source>
        <dbReference type="ARBA" id="ARBA00022982"/>
    </source>
</evidence>
<dbReference type="OrthoDB" id="1885901at2759"/>
<reference evidence="10 11" key="1">
    <citation type="submission" date="2018-07" db="EMBL/GenBank/DDBJ databases">
        <title>The complete nuclear genome of the prasinophyte Chloropicon primus (CCMP1205).</title>
        <authorList>
            <person name="Pombert J.-F."/>
            <person name="Otis C."/>
            <person name="Turmel M."/>
            <person name="Lemieux C."/>
        </authorList>
    </citation>
    <scope>NUCLEOTIDE SEQUENCE [LARGE SCALE GENOMIC DNA]</scope>
    <source>
        <strain evidence="10 11">CCMP1205</strain>
    </source>
</reference>
<evidence type="ECO:0000256" key="8">
    <source>
        <dbReference type="RuleBase" id="RU364001"/>
    </source>
</evidence>
<dbReference type="Gene3D" id="3.10.20.30">
    <property type="match status" value="1"/>
</dbReference>
<comment type="cofactor">
    <cofactor evidence="8">
        <name>[2Fe-2S] cluster</name>
        <dbReference type="ChEBI" id="CHEBI:190135"/>
    </cofactor>
    <text evidence="8">Binds 1 [2Fe-2S] cluster.</text>
</comment>
<dbReference type="EMBL" id="CP031047">
    <property type="protein sequence ID" value="QDZ24772.1"/>
    <property type="molecule type" value="Genomic_DNA"/>
</dbReference>
<evidence type="ECO:0000256" key="7">
    <source>
        <dbReference type="ARBA" id="ARBA00023014"/>
    </source>
</evidence>
<sequence length="141" mass="14970">MTRLATRFTGKALKAGGLSSSMRGKAISVRGVSPRAQRGGAVGVYAFKITINTPNGEEVIECDENTYLLDAAEEAGVELPWSCRAGACSSCTAKTGDADSFDQSDQTFLGDQQIDAGYVLTCVAYPTKDTTITSHVEDELY</sequence>
<keyword evidence="7 8" id="KW-0411">Iron-sulfur</keyword>
<dbReference type="InterPro" id="IPR036010">
    <property type="entry name" value="2Fe-2S_ferredoxin-like_sf"/>
</dbReference>
<evidence type="ECO:0000313" key="11">
    <source>
        <dbReference type="Proteomes" id="UP000316726"/>
    </source>
</evidence>
<gene>
    <name evidence="10" type="ORF">A3770_14p72900</name>
</gene>
<dbReference type="InterPro" id="IPR010241">
    <property type="entry name" value="Fd_pln"/>
</dbReference>
<dbReference type="CDD" id="cd00207">
    <property type="entry name" value="fer2"/>
    <property type="match status" value="1"/>
</dbReference>
<proteinExistence type="inferred from homology"/>
<dbReference type="STRING" id="1764295.A0A5B8MYR2"/>
<accession>A0A5B8MYR2</accession>
<feature type="domain" description="2Fe-2S ferredoxin-type" evidence="9">
    <location>
        <begin position="47"/>
        <end position="138"/>
    </location>
</feature>
<keyword evidence="11" id="KW-1185">Reference proteome</keyword>
<dbReference type="PROSITE" id="PS00197">
    <property type="entry name" value="2FE2S_FER_1"/>
    <property type="match status" value="1"/>
</dbReference>
<evidence type="ECO:0000256" key="6">
    <source>
        <dbReference type="ARBA" id="ARBA00023004"/>
    </source>
</evidence>
<comment type="function">
    <text evidence="8">Ferredoxins are iron-sulfur proteins that transfer electrons in a wide variety of metabolic reactions.</text>
</comment>
<keyword evidence="2 8" id="KW-0813">Transport</keyword>
<dbReference type="Pfam" id="PF00111">
    <property type="entry name" value="Fer2"/>
    <property type="match status" value="1"/>
</dbReference>
<keyword evidence="4 8" id="KW-0479">Metal-binding</keyword>
<evidence type="ECO:0000313" key="10">
    <source>
        <dbReference type="EMBL" id="QDZ24772.1"/>
    </source>
</evidence>
<evidence type="ECO:0000256" key="3">
    <source>
        <dbReference type="ARBA" id="ARBA00022714"/>
    </source>
</evidence>
<name>A0A5B8MYR2_9CHLO</name>
<dbReference type="Proteomes" id="UP000316726">
    <property type="component" value="Chromosome 14"/>
</dbReference>
<comment type="subcellular location">
    <subcellularLocation>
        <location evidence="8">Plastid</location>
        <location evidence="8">Chloroplast</location>
    </subcellularLocation>
</comment>
<dbReference type="PANTHER" id="PTHR43112">
    <property type="entry name" value="FERREDOXIN"/>
    <property type="match status" value="1"/>
</dbReference>
<dbReference type="GO" id="GO:0022900">
    <property type="term" value="P:electron transport chain"/>
    <property type="evidence" value="ECO:0007669"/>
    <property type="project" value="InterPro"/>
</dbReference>
<keyword evidence="3 8" id="KW-0001">2Fe-2S</keyword>